<gene>
    <name evidence="2" type="ORF">BC793_1631</name>
</gene>
<keyword evidence="1" id="KW-0812">Transmembrane</keyword>
<protein>
    <submittedName>
        <fullName evidence="2">Uncharacterized protein</fullName>
    </submittedName>
</protein>
<feature type="transmembrane region" description="Helical" evidence="1">
    <location>
        <begin position="47"/>
        <end position="68"/>
    </location>
</feature>
<sequence length="115" mass="12271">MPAKARSWAGASGLAILSCMTQSEHVDAVSAAGRQRFADGADVNDVLAFFAANGLGIVAVVRASMLAFDLSLVDARELVESAQPYSSEYAAEPDWHREVLQRLKPALDASRELGH</sequence>
<proteinExistence type="predicted"/>
<evidence type="ECO:0000256" key="1">
    <source>
        <dbReference type="SAM" id="Phobius"/>
    </source>
</evidence>
<dbReference type="PROSITE" id="PS51257">
    <property type="entry name" value="PROKAR_LIPOPROTEIN"/>
    <property type="match status" value="1"/>
</dbReference>
<accession>A0A316ECF3</accession>
<comment type="caution">
    <text evidence="2">The sequence shown here is derived from an EMBL/GenBank/DDBJ whole genome shotgun (WGS) entry which is preliminary data.</text>
</comment>
<dbReference type="EMBL" id="QGGR01000063">
    <property type="protein sequence ID" value="PWK26453.1"/>
    <property type="molecule type" value="Genomic_DNA"/>
</dbReference>
<keyword evidence="1" id="KW-0472">Membrane</keyword>
<name>A0A316ECF3_9ACTN</name>
<keyword evidence="3" id="KW-1185">Reference proteome</keyword>
<evidence type="ECO:0000313" key="3">
    <source>
        <dbReference type="Proteomes" id="UP000245697"/>
    </source>
</evidence>
<reference evidence="2 3" key="1">
    <citation type="submission" date="2018-05" db="EMBL/GenBank/DDBJ databases">
        <title>Genomic Encyclopedia of Archaeal and Bacterial Type Strains, Phase II (KMG-II): from individual species to whole genera.</title>
        <authorList>
            <person name="Goeker M."/>
        </authorList>
    </citation>
    <scope>NUCLEOTIDE SEQUENCE [LARGE SCALE GENOMIC DNA]</scope>
    <source>
        <strain evidence="2 3">DSM 45184</strain>
    </source>
</reference>
<evidence type="ECO:0000313" key="2">
    <source>
        <dbReference type="EMBL" id="PWK26453.1"/>
    </source>
</evidence>
<dbReference type="Proteomes" id="UP000245697">
    <property type="component" value="Unassembled WGS sequence"/>
</dbReference>
<keyword evidence="1" id="KW-1133">Transmembrane helix</keyword>
<organism evidence="2 3">
    <name type="scientific">Actinoplanes xinjiangensis</name>
    <dbReference type="NCBI Taxonomy" id="512350"/>
    <lineage>
        <taxon>Bacteria</taxon>
        <taxon>Bacillati</taxon>
        <taxon>Actinomycetota</taxon>
        <taxon>Actinomycetes</taxon>
        <taxon>Micromonosporales</taxon>
        <taxon>Micromonosporaceae</taxon>
        <taxon>Actinoplanes</taxon>
    </lineage>
</organism>
<dbReference type="AlphaFoldDB" id="A0A316ECF3"/>